<accession>A0A3A4K765</accession>
<dbReference type="RefSeq" id="WP_120042408.1">
    <property type="nucleotide sequence ID" value="NZ_QZFU01000023.1"/>
</dbReference>
<name>A0A3A4K765_9NOCA</name>
<gene>
    <name evidence="1" type="ORF">D5S18_18965</name>
</gene>
<organism evidence="1 2">
    <name type="scientific">Nocardia panacis</name>
    <dbReference type="NCBI Taxonomy" id="2340916"/>
    <lineage>
        <taxon>Bacteria</taxon>
        <taxon>Bacillati</taxon>
        <taxon>Actinomycetota</taxon>
        <taxon>Actinomycetes</taxon>
        <taxon>Mycobacteriales</taxon>
        <taxon>Nocardiaceae</taxon>
        <taxon>Nocardia</taxon>
    </lineage>
</organism>
<dbReference type="EMBL" id="QZFU01000023">
    <property type="protein sequence ID" value="RJO73332.1"/>
    <property type="molecule type" value="Genomic_DNA"/>
</dbReference>
<evidence type="ECO:0000313" key="2">
    <source>
        <dbReference type="Proteomes" id="UP000266677"/>
    </source>
</evidence>
<evidence type="ECO:0000313" key="1">
    <source>
        <dbReference type="EMBL" id="RJO73332.1"/>
    </source>
</evidence>
<reference evidence="1 2" key="1">
    <citation type="submission" date="2018-09" db="EMBL/GenBank/DDBJ databases">
        <title>YIM PH21274 draft genome.</title>
        <authorList>
            <person name="Miao C."/>
        </authorList>
    </citation>
    <scope>NUCLEOTIDE SEQUENCE [LARGE SCALE GENOMIC DNA]</scope>
    <source>
        <strain evidence="1 2">YIM PH 21724</strain>
    </source>
</reference>
<keyword evidence="2" id="KW-1185">Reference proteome</keyword>
<dbReference type="Proteomes" id="UP000266677">
    <property type="component" value="Unassembled WGS sequence"/>
</dbReference>
<proteinExistence type="predicted"/>
<dbReference type="AlphaFoldDB" id="A0A3A4K765"/>
<protein>
    <submittedName>
        <fullName evidence="1">Uncharacterized protein</fullName>
    </submittedName>
</protein>
<comment type="caution">
    <text evidence="1">The sequence shown here is derived from an EMBL/GenBank/DDBJ whole genome shotgun (WGS) entry which is preliminary data.</text>
</comment>
<sequence>MDPDELDRAAKVMRKMAVLDFHIGDDLKRGLTERAGADRIFGNSPAANNISAKWDQIITTLSRDVEDLGAKTQNMAENLERAADMYRSKEGQSADRFWRTI</sequence>